<feature type="transmembrane region" description="Helical" evidence="8">
    <location>
        <begin position="63"/>
        <end position="84"/>
    </location>
</feature>
<evidence type="ECO:0000313" key="10">
    <source>
        <dbReference type="EMBL" id="MBB4699605.1"/>
    </source>
</evidence>
<reference evidence="10 11" key="1">
    <citation type="submission" date="2020-08" db="EMBL/GenBank/DDBJ databases">
        <title>Sequencing the genomes of 1000 actinobacteria strains.</title>
        <authorList>
            <person name="Klenk H.-P."/>
        </authorList>
    </citation>
    <scope>NUCLEOTIDE SEQUENCE [LARGE SCALE GENOMIC DNA]</scope>
    <source>
        <strain evidence="10 11">DSM 45784</strain>
    </source>
</reference>
<sequence length="221" mass="24798">MSYEFDFAWVPDTLPVFARAAALTVQILLWAAILSMAIGLVTGQMLMSRHAWLRVPARVYVDFFRLTPVLFQIVAVFFLLPMLFAVQVPAFTSGVIALSLNYGAFFSEIFRAGVLSLDRGQWEAADAMGMTRLQTLRRVIYPQAIRRMLPPIGSMLIGLTKDTSLVSVIGVADLFNTAQTVGARTFRQIEVLLFISLFYLVINLPLAAYAERLNRRHNIHV</sequence>
<dbReference type="GO" id="GO:0006865">
    <property type="term" value="P:amino acid transport"/>
    <property type="evidence" value="ECO:0007669"/>
    <property type="project" value="UniProtKB-KW"/>
</dbReference>
<evidence type="ECO:0000256" key="5">
    <source>
        <dbReference type="ARBA" id="ARBA00022970"/>
    </source>
</evidence>
<dbReference type="Gene3D" id="1.10.3720.10">
    <property type="entry name" value="MetI-like"/>
    <property type="match status" value="1"/>
</dbReference>
<evidence type="ECO:0000256" key="1">
    <source>
        <dbReference type="ARBA" id="ARBA00004651"/>
    </source>
</evidence>
<comment type="subcellular location">
    <subcellularLocation>
        <location evidence="1 8">Cell membrane</location>
        <topology evidence="1 8">Multi-pass membrane protein</topology>
    </subcellularLocation>
</comment>
<organism evidence="10 11">
    <name type="scientific">Sphaerisporangium siamense</name>
    <dbReference type="NCBI Taxonomy" id="795645"/>
    <lineage>
        <taxon>Bacteria</taxon>
        <taxon>Bacillati</taxon>
        <taxon>Actinomycetota</taxon>
        <taxon>Actinomycetes</taxon>
        <taxon>Streptosporangiales</taxon>
        <taxon>Streptosporangiaceae</taxon>
        <taxon>Sphaerisporangium</taxon>
    </lineage>
</organism>
<feature type="transmembrane region" description="Helical" evidence="8">
    <location>
        <begin position="20"/>
        <end position="42"/>
    </location>
</feature>
<dbReference type="AlphaFoldDB" id="A0A7W7D5D1"/>
<dbReference type="InterPro" id="IPR035906">
    <property type="entry name" value="MetI-like_sf"/>
</dbReference>
<keyword evidence="6 8" id="KW-1133">Transmembrane helix</keyword>
<evidence type="ECO:0000256" key="7">
    <source>
        <dbReference type="ARBA" id="ARBA00023136"/>
    </source>
</evidence>
<keyword evidence="5" id="KW-0029">Amino-acid transport</keyword>
<evidence type="ECO:0000313" key="11">
    <source>
        <dbReference type="Proteomes" id="UP000542210"/>
    </source>
</evidence>
<evidence type="ECO:0000256" key="8">
    <source>
        <dbReference type="RuleBase" id="RU363032"/>
    </source>
</evidence>
<dbReference type="CDD" id="cd06261">
    <property type="entry name" value="TM_PBP2"/>
    <property type="match status" value="1"/>
</dbReference>
<feature type="transmembrane region" description="Helical" evidence="8">
    <location>
        <begin position="191"/>
        <end position="210"/>
    </location>
</feature>
<feature type="domain" description="ABC transmembrane type-1" evidence="9">
    <location>
        <begin position="21"/>
        <end position="210"/>
    </location>
</feature>
<evidence type="ECO:0000259" key="9">
    <source>
        <dbReference type="PROSITE" id="PS50928"/>
    </source>
</evidence>
<keyword evidence="4 8" id="KW-0812">Transmembrane</keyword>
<name>A0A7W7D5D1_9ACTN</name>
<comment type="similarity">
    <text evidence="8">Belongs to the binding-protein-dependent transport system permease family.</text>
</comment>
<dbReference type="Proteomes" id="UP000542210">
    <property type="component" value="Unassembled WGS sequence"/>
</dbReference>
<comment type="caution">
    <text evidence="10">The sequence shown here is derived from an EMBL/GenBank/DDBJ whole genome shotgun (WGS) entry which is preliminary data.</text>
</comment>
<dbReference type="NCBIfam" id="TIGR01726">
    <property type="entry name" value="HEQRo_perm_3TM"/>
    <property type="match status" value="1"/>
</dbReference>
<evidence type="ECO:0000256" key="3">
    <source>
        <dbReference type="ARBA" id="ARBA00022475"/>
    </source>
</evidence>
<dbReference type="PROSITE" id="PS50928">
    <property type="entry name" value="ABC_TM1"/>
    <property type="match status" value="1"/>
</dbReference>
<evidence type="ECO:0000256" key="2">
    <source>
        <dbReference type="ARBA" id="ARBA00022448"/>
    </source>
</evidence>
<dbReference type="RefSeq" id="WP_184877262.1">
    <property type="nucleotide sequence ID" value="NZ_BOOV01000025.1"/>
</dbReference>
<dbReference type="PANTHER" id="PTHR30614">
    <property type="entry name" value="MEMBRANE COMPONENT OF AMINO ACID ABC TRANSPORTER"/>
    <property type="match status" value="1"/>
</dbReference>
<dbReference type="InterPro" id="IPR000515">
    <property type="entry name" value="MetI-like"/>
</dbReference>
<keyword evidence="11" id="KW-1185">Reference proteome</keyword>
<keyword evidence="7 8" id="KW-0472">Membrane</keyword>
<keyword evidence="2 8" id="KW-0813">Transport</keyword>
<gene>
    <name evidence="10" type="ORF">BJ982_001149</name>
</gene>
<evidence type="ECO:0000256" key="4">
    <source>
        <dbReference type="ARBA" id="ARBA00022692"/>
    </source>
</evidence>
<dbReference type="GO" id="GO:0043190">
    <property type="term" value="C:ATP-binding cassette (ABC) transporter complex"/>
    <property type="evidence" value="ECO:0007669"/>
    <property type="project" value="InterPro"/>
</dbReference>
<dbReference type="Pfam" id="PF00528">
    <property type="entry name" value="BPD_transp_1"/>
    <property type="match status" value="1"/>
</dbReference>
<dbReference type="SUPFAM" id="SSF161098">
    <property type="entry name" value="MetI-like"/>
    <property type="match status" value="1"/>
</dbReference>
<evidence type="ECO:0000256" key="6">
    <source>
        <dbReference type="ARBA" id="ARBA00022989"/>
    </source>
</evidence>
<dbReference type="InterPro" id="IPR043429">
    <property type="entry name" value="ArtM/GltK/GlnP/TcyL/YhdX-like"/>
</dbReference>
<feature type="transmembrane region" description="Helical" evidence="8">
    <location>
        <begin position="90"/>
        <end position="110"/>
    </location>
</feature>
<dbReference type="PANTHER" id="PTHR30614:SF0">
    <property type="entry name" value="L-CYSTINE TRANSPORT SYSTEM PERMEASE PROTEIN TCYL"/>
    <property type="match status" value="1"/>
</dbReference>
<dbReference type="GO" id="GO:0022857">
    <property type="term" value="F:transmembrane transporter activity"/>
    <property type="evidence" value="ECO:0007669"/>
    <property type="project" value="InterPro"/>
</dbReference>
<keyword evidence="3" id="KW-1003">Cell membrane</keyword>
<proteinExistence type="inferred from homology"/>
<dbReference type="FunFam" id="1.10.3720.10:FF:000006">
    <property type="entry name" value="Glutamate/aspartate ABC transporter, permease protein GltK"/>
    <property type="match status" value="1"/>
</dbReference>
<accession>A0A7W7D5D1</accession>
<dbReference type="InterPro" id="IPR010065">
    <property type="entry name" value="AA_ABC_transptr_permease_3TM"/>
</dbReference>
<protein>
    <submittedName>
        <fullName evidence="10">His/Glu/Gln/Arg/opine family amino acid ABC transporter permease subunit</fullName>
    </submittedName>
</protein>
<dbReference type="EMBL" id="JACHND010000001">
    <property type="protein sequence ID" value="MBB4699605.1"/>
    <property type="molecule type" value="Genomic_DNA"/>
</dbReference>